<feature type="transmembrane region" description="Helical" evidence="7">
    <location>
        <begin position="155"/>
        <end position="173"/>
    </location>
</feature>
<dbReference type="CDD" id="cd11484">
    <property type="entry name" value="SLC-NCS1sbd_CobB-like"/>
    <property type="match status" value="1"/>
</dbReference>
<evidence type="ECO:0000256" key="7">
    <source>
        <dbReference type="SAM" id="Phobius"/>
    </source>
</evidence>
<proteinExistence type="inferred from homology"/>
<evidence type="ECO:0000256" key="1">
    <source>
        <dbReference type="ARBA" id="ARBA00004141"/>
    </source>
</evidence>
<dbReference type="NCBIfam" id="TIGR02358">
    <property type="entry name" value="thia_cytX"/>
    <property type="match status" value="1"/>
</dbReference>
<dbReference type="PANTHER" id="PTHR30569:SF0">
    <property type="entry name" value="CYTOSINE PERMEASE"/>
    <property type="match status" value="1"/>
</dbReference>
<dbReference type="GO" id="GO:0015209">
    <property type="term" value="F:cytosine transmembrane transporter activity"/>
    <property type="evidence" value="ECO:0007669"/>
    <property type="project" value="InterPro"/>
</dbReference>
<feature type="transmembrane region" description="Helical" evidence="7">
    <location>
        <begin position="305"/>
        <end position="322"/>
    </location>
</feature>
<dbReference type="InterPro" id="IPR001248">
    <property type="entry name" value="Pur-cyt_permease"/>
</dbReference>
<keyword evidence="4 7" id="KW-0812">Transmembrane</keyword>
<dbReference type="EMBL" id="CP015106">
    <property type="protein sequence ID" value="ASJ14114.1"/>
    <property type="molecule type" value="Genomic_DNA"/>
</dbReference>
<evidence type="ECO:0000256" key="3">
    <source>
        <dbReference type="ARBA" id="ARBA00022448"/>
    </source>
</evidence>
<feature type="transmembrane region" description="Helical" evidence="7">
    <location>
        <begin position="399"/>
        <end position="424"/>
    </location>
</feature>
<feature type="transmembrane region" description="Helical" evidence="7">
    <location>
        <begin position="193"/>
        <end position="214"/>
    </location>
</feature>
<feature type="transmembrane region" description="Helical" evidence="7">
    <location>
        <begin position="328"/>
        <end position="350"/>
    </location>
</feature>
<evidence type="ECO:0000256" key="6">
    <source>
        <dbReference type="ARBA" id="ARBA00023136"/>
    </source>
</evidence>
<keyword evidence="3" id="KW-0813">Transport</keyword>
<dbReference type="KEGG" id="trl:A3L10_02810"/>
<dbReference type="GO" id="GO:0005886">
    <property type="term" value="C:plasma membrane"/>
    <property type="evidence" value="ECO:0007669"/>
    <property type="project" value="TreeGrafter"/>
</dbReference>
<keyword evidence="5 7" id="KW-1133">Transmembrane helix</keyword>
<feature type="transmembrane region" description="Helical" evidence="7">
    <location>
        <begin position="258"/>
        <end position="284"/>
    </location>
</feature>
<dbReference type="InterPro" id="IPR026030">
    <property type="entry name" value="Pur-cyt_permease_Fcy2/21/22"/>
</dbReference>
<comment type="subcellular location">
    <subcellularLocation>
        <location evidence="1">Membrane</location>
        <topology evidence="1">Multi-pass membrane protein</topology>
    </subcellularLocation>
</comment>
<dbReference type="InterPro" id="IPR012732">
    <property type="entry name" value="Thia_CytX"/>
</dbReference>
<sequence>MEEGYEITPVAKERRKFSLLMLFAVWFGAGISIAEFWAGALLTPALSLWAAVGVIIVGHIIGNAVMGLIAVEGYEMGLPTMVLSRGALGIKGSILPSALNYLQLIGWTAVMLIVGANAMNALSATFGFEGYPLWIILLGTLVTLWTYVGPRRWEALEKISALLLLILSLWLTYVTVKKFPIGELLSRPGTGGVGVMLALDLVIAMPLSWAPLVADYSRFAKTKKGAFWGTYLGYFIASSLFYFVGALTNVAVGESDPIGIILAYGLGIPAMLIIILSTLTTTFLDVYSAAITYKNISPRADAKKQVLLVGALGTLLALVFPVDRYEGFLILIGGAFVSLTAIMLTDYFVVRKGYDPEELLDESGPLAGYRWRALSVWGLGFAFYIGLAVEGLLGIHVPILSGIGSALGSSIPTFLLVSLLYYLVERR</sequence>
<accession>A0A2Z2MXG3</accession>
<keyword evidence="9" id="KW-1185">Reference proteome</keyword>
<dbReference type="PIRSF" id="PIRSF002744">
    <property type="entry name" value="Pur-cyt_permease"/>
    <property type="match status" value="1"/>
</dbReference>
<feature type="transmembrane region" description="Helical" evidence="7">
    <location>
        <begin position="226"/>
        <end position="252"/>
    </location>
</feature>
<name>A0A2Z2MXG3_9EURY</name>
<gene>
    <name evidence="8" type="ORF">A3L10_02810</name>
</gene>
<dbReference type="RefSeq" id="WP_088866306.1">
    <property type="nucleotide sequence ID" value="NZ_CP015106.1"/>
</dbReference>
<evidence type="ECO:0000313" key="9">
    <source>
        <dbReference type="Proteomes" id="UP000250085"/>
    </source>
</evidence>
<dbReference type="PANTHER" id="PTHR30569">
    <property type="entry name" value="CYTOSINE TRANSPORTER CODB"/>
    <property type="match status" value="1"/>
</dbReference>
<dbReference type="Proteomes" id="UP000250085">
    <property type="component" value="Chromosome"/>
</dbReference>
<comment type="similarity">
    <text evidence="2">Belongs to the purine-cytosine permease (2.A.39) family.</text>
</comment>
<protein>
    <submittedName>
        <fullName evidence="8">Cytosine permease</fullName>
    </submittedName>
</protein>
<dbReference type="Pfam" id="PF02133">
    <property type="entry name" value="Transp_cyt_pur"/>
    <property type="match status" value="1"/>
</dbReference>
<evidence type="ECO:0000313" key="8">
    <source>
        <dbReference type="EMBL" id="ASJ14114.1"/>
    </source>
</evidence>
<keyword evidence="6 7" id="KW-0472">Membrane</keyword>
<dbReference type="InterPro" id="IPR030191">
    <property type="entry name" value="CodB"/>
</dbReference>
<dbReference type="AlphaFoldDB" id="A0A2Z2MXG3"/>
<feature type="transmembrane region" description="Helical" evidence="7">
    <location>
        <begin position="371"/>
        <end position="393"/>
    </location>
</feature>
<dbReference type="OrthoDB" id="27121at2157"/>
<evidence type="ECO:0000256" key="5">
    <source>
        <dbReference type="ARBA" id="ARBA00022989"/>
    </source>
</evidence>
<dbReference type="Gene3D" id="1.10.4160.10">
    <property type="entry name" value="Hydantoin permease"/>
    <property type="match status" value="1"/>
</dbReference>
<feature type="transmembrane region" description="Helical" evidence="7">
    <location>
        <begin position="48"/>
        <end position="71"/>
    </location>
</feature>
<evidence type="ECO:0000256" key="2">
    <source>
        <dbReference type="ARBA" id="ARBA00008974"/>
    </source>
</evidence>
<feature type="transmembrane region" description="Helical" evidence="7">
    <location>
        <begin position="131"/>
        <end position="148"/>
    </location>
</feature>
<organism evidence="8 9">
    <name type="scientific">Thermococcus radiotolerans</name>
    <dbReference type="NCBI Taxonomy" id="187880"/>
    <lineage>
        <taxon>Archaea</taxon>
        <taxon>Methanobacteriati</taxon>
        <taxon>Methanobacteriota</taxon>
        <taxon>Thermococci</taxon>
        <taxon>Thermococcales</taxon>
        <taxon>Thermococcaceae</taxon>
        <taxon>Thermococcus</taxon>
    </lineage>
</organism>
<reference evidence="8 9" key="1">
    <citation type="submission" date="2016-04" db="EMBL/GenBank/DDBJ databases">
        <title>Complete genome sequence of Thermococcus radiotolerans type strain EJ2.</title>
        <authorList>
            <person name="Oger P.M."/>
        </authorList>
    </citation>
    <scope>NUCLEOTIDE SEQUENCE [LARGE SCALE GENOMIC DNA]</scope>
    <source>
        <strain evidence="8 9">EJ2</strain>
    </source>
</reference>
<feature type="transmembrane region" description="Helical" evidence="7">
    <location>
        <begin position="20"/>
        <end position="42"/>
    </location>
</feature>
<feature type="transmembrane region" description="Helical" evidence="7">
    <location>
        <begin position="98"/>
        <end position="119"/>
    </location>
</feature>
<evidence type="ECO:0000256" key="4">
    <source>
        <dbReference type="ARBA" id="ARBA00022692"/>
    </source>
</evidence>
<dbReference type="GeneID" id="33327743"/>